<keyword evidence="8" id="KW-0460">Magnesium</keyword>
<comment type="similarity">
    <text evidence="4">Belongs to the phosphohexose mutase family.</text>
</comment>
<evidence type="ECO:0000256" key="2">
    <source>
        <dbReference type="ARBA" id="ARBA00001946"/>
    </source>
</evidence>
<feature type="domain" description="Alpha-D-phosphohexomutase alpha/beta/alpha" evidence="13">
    <location>
        <begin position="464"/>
        <end position="562"/>
    </location>
</feature>
<feature type="domain" description="Alpha-D-phosphohexomutase C-terminal" evidence="11">
    <location>
        <begin position="682"/>
        <end position="752"/>
    </location>
</feature>
<dbReference type="PANTHER" id="PTHR43771:SF2">
    <property type="entry name" value="PHOSPHOMANNOMUTASE_PHOSPHOGLUCOMUTASE"/>
    <property type="match status" value="1"/>
</dbReference>
<evidence type="ECO:0000259" key="13">
    <source>
        <dbReference type="Pfam" id="PF02879"/>
    </source>
</evidence>
<dbReference type="EC" id="5.4.2.8" evidence="5"/>
<evidence type="ECO:0000259" key="14">
    <source>
        <dbReference type="Pfam" id="PF02880"/>
    </source>
</evidence>
<dbReference type="AlphaFoldDB" id="A0A2K1Q1H7"/>
<dbReference type="CDD" id="cd03089">
    <property type="entry name" value="PMM_PGM"/>
    <property type="match status" value="1"/>
</dbReference>
<feature type="domain" description="Alpha-D-phosphohexomutase alpha/beta/alpha" evidence="12">
    <location>
        <begin position="318"/>
        <end position="446"/>
    </location>
</feature>
<comment type="caution">
    <text evidence="15">The sequence shown here is derived from an EMBL/GenBank/DDBJ whole genome shotgun (WGS) entry which is preliminary data.</text>
</comment>
<feature type="transmembrane region" description="Helical" evidence="10">
    <location>
        <begin position="234"/>
        <end position="258"/>
    </location>
</feature>
<evidence type="ECO:0000256" key="10">
    <source>
        <dbReference type="SAM" id="Phobius"/>
    </source>
</evidence>
<comment type="catalytic activity">
    <reaction evidence="1">
        <text>alpha-D-mannose 1-phosphate = D-mannose 6-phosphate</text>
        <dbReference type="Rhea" id="RHEA:11140"/>
        <dbReference type="ChEBI" id="CHEBI:58409"/>
        <dbReference type="ChEBI" id="CHEBI:58735"/>
        <dbReference type="EC" id="5.4.2.8"/>
    </reaction>
</comment>
<evidence type="ECO:0000256" key="5">
    <source>
        <dbReference type="ARBA" id="ARBA00012730"/>
    </source>
</evidence>
<dbReference type="PRINTS" id="PR00509">
    <property type="entry name" value="PGMPMM"/>
</dbReference>
<evidence type="ECO:0000256" key="6">
    <source>
        <dbReference type="ARBA" id="ARBA00022553"/>
    </source>
</evidence>
<dbReference type="OrthoDB" id="9803322at2"/>
<comment type="cofactor">
    <cofactor evidence="2">
        <name>Mg(2+)</name>
        <dbReference type="ChEBI" id="CHEBI:18420"/>
    </cofactor>
</comment>
<dbReference type="Gene3D" id="3.30.310.50">
    <property type="entry name" value="Alpha-D-phosphohexomutase, C-terminal domain"/>
    <property type="match status" value="1"/>
</dbReference>
<reference evidence="15 16" key="1">
    <citation type="submission" date="2017-08" db="EMBL/GenBank/DDBJ databases">
        <title>Lysobacter sylvestris genome.</title>
        <authorList>
            <person name="Zhang D.-C."/>
            <person name="Albuquerque L."/>
            <person name="Franca L."/>
            <person name="Froufe H.J.C."/>
            <person name="Barroso C."/>
            <person name="Egas C."/>
            <person name="Da Costa M."/>
            <person name="Margesin R."/>
        </authorList>
    </citation>
    <scope>NUCLEOTIDE SEQUENCE [LARGE SCALE GENOMIC DNA]</scope>
    <source>
        <strain evidence="15 16">AM20-91</strain>
    </source>
</reference>
<feature type="domain" description="Alpha-D-phosphohexomutase alpha/beta/alpha" evidence="14">
    <location>
        <begin position="567"/>
        <end position="675"/>
    </location>
</feature>
<evidence type="ECO:0000259" key="11">
    <source>
        <dbReference type="Pfam" id="PF00408"/>
    </source>
</evidence>
<evidence type="ECO:0000313" key="15">
    <source>
        <dbReference type="EMBL" id="PNS08893.1"/>
    </source>
</evidence>
<keyword evidence="16" id="KW-1185">Reference proteome</keyword>
<dbReference type="InterPro" id="IPR005846">
    <property type="entry name" value="A-D-PHexomutase_a/b/a-III"/>
</dbReference>
<dbReference type="GO" id="GO:0005975">
    <property type="term" value="P:carbohydrate metabolic process"/>
    <property type="evidence" value="ECO:0007669"/>
    <property type="project" value="InterPro"/>
</dbReference>
<dbReference type="InterPro" id="IPR005844">
    <property type="entry name" value="A-D-PHexomutase_a/b/a-I"/>
</dbReference>
<keyword evidence="9" id="KW-0413">Isomerase</keyword>
<dbReference type="InterPro" id="IPR005841">
    <property type="entry name" value="Alpha-D-phosphohexomutase_SF"/>
</dbReference>
<keyword evidence="10" id="KW-1133">Transmembrane helix</keyword>
<accession>A0A2K1Q1H7</accession>
<comment type="pathway">
    <text evidence="3">Nucleotide-sugar biosynthesis; GDP-alpha-D-mannose biosynthesis; alpha-D-mannose 1-phosphate from D-fructose 6-phosphate: step 2/2.</text>
</comment>
<evidence type="ECO:0000256" key="3">
    <source>
        <dbReference type="ARBA" id="ARBA00004699"/>
    </source>
</evidence>
<dbReference type="Pfam" id="PF02879">
    <property type="entry name" value="PGM_PMM_II"/>
    <property type="match status" value="1"/>
</dbReference>
<keyword evidence="7" id="KW-0479">Metal-binding</keyword>
<organism evidence="15 16">
    <name type="scientific">Solilutibacter silvestris</name>
    <dbReference type="NCBI Taxonomy" id="1645665"/>
    <lineage>
        <taxon>Bacteria</taxon>
        <taxon>Pseudomonadati</taxon>
        <taxon>Pseudomonadota</taxon>
        <taxon>Gammaproteobacteria</taxon>
        <taxon>Lysobacterales</taxon>
        <taxon>Lysobacteraceae</taxon>
        <taxon>Solilutibacter</taxon>
    </lineage>
</organism>
<dbReference type="Gene3D" id="3.40.120.10">
    <property type="entry name" value="Alpha-D-Glucose-1,6-Bisphosphate, subunit A, domain 3"/>
    <property type="match status" value="3"/>
</dbReference>
<keyword evidence="10" id="KW-0812">Transmembrane</keyword>
<name>A0A2K1Q1H7_9GAMM</name>
<dbReference type="InterPro" id="IPR016055">
    <property type="entry name" value="A-D-PHexomutase_a/b/a-I/II/III"/>
</dbReference>
<dbReference type="EMBL" id="NPZB01000001">
    <property type="protein sequence ID" value="PNS08893.1"/>
    <property type="molecule type" value="Genomic_DNA"/>
</dbReference>
<feature type="transmembrane region" description="Helical" evidence="10">
    <location>
        <begin position="15"/>
        <end position="35"/>
    </location>
</feature>
<evidence type="ECO:0000256" key="9">
    <source>
        <dbReference type="ARBA" id="ARBA00023235"/>
    </source>
</evidence>
<evidence type="ECO:0000256" key="8">
    <source>
        <dbReference type="ARBA" id="ARBA00022842"/>
    </source>
</evidence>
<dbReference type="Pfam" id="PF02880">
    <property type="entry name" value="PGM_PMM_III"/>
    <property type="match status" value="1"/>
</dbReference>
<evidence type="ECO:0000259" key="12">
    <source>
        <dbReference type="Pfam" id="PF02878"/>
    </source>
</evidence>
<protein>
    <recommendedName>
        <fullName evidence="5">phosphomannomutase</fullName>
        <ecNumber evidence="5">5.4.2.8</ecNumber>
    </recommendedName>
</protein>
<dbReference type="InterPro" id="IPR005845">
    <property type="entry name" value="A-D-PHexomutase_a/b/a-II"/>
</dbReference>
<dbReference type="Pfam" id="PF00408">
    <property type="entry name" value="PGM_PMM_IV"/>
    <property type="match status" value="1"/>
</dbReference>
<dbReference type="SUPFAM" id="SSF53738">
    <property type="entry name" value="Phosphoglucomutase, first 3 domains"/>
    <property type="match status" value="3"/>
</dbReference>
<keyword evidence="10" id="KW-0472">Membrane</keyword>
<dbReference type="PANTHER" id="PTHR43771">
    <property type="entry name" value="PHOSPHOMANNOMUTASE"/>
    <property type="match status" value="1"/>
</dbReference>
<proteinExistence type="inferred from homology"/>
<gene>
    <name evidence="15" type="ORF">Lysil_0522</name>
</gene>
<dbReference type="GO" id="GO:0004615">
    <property type="term" value="F:phosphomannomutase activity"/>
    <property type="evidence" value="ECO:0007669"/>
    <property type="project" value="UniProtKB-EC"/>
</dbReference>
<dbReference type="InterPro" id="IPR005843">
    <property type="entry name" value="A-D-PHexomutase_C"/>
</dbReference>
<evidence type="ECO:0000313" key="16">
    <source>
        <dbReference type="Proteomes" id="UP000236220"/>
    </source>
</evidence>
<evidence type="ECO:0000256" key="4">
    <source>
        <dbReference type="ARBA" id="ARBA00010231"/>
    </source>
</evidence>
<dbReference type="RefSeq" id="WP_103074021.1">
    <property type="nucleotide sequence ID" value="NZ_NPZB01000001.1"/>
</dbReference>
<dbReference type="InterPro" id="IPR036900">
    <property type="entry name" value="A-D-PHexomutase_C_sf"/>
</dbReference>
<evidence type="ECO:0000256" key="7">
    <source>
        <dbReference type="ARBA" id="ARBA00022723"/>
    </source>
</evidence>
<dbReference type="SUPFAM" id="SSF55957">
    <property type="entry name" value="Phosphoglucomutase, C-terminal domain"/>
    <property type="match status" value="1"/>
</dbReference>
<dbReference type="Pfam" id="PF02878">
    <property type="entry name" value="PGM_PMM_I"/>
    <property type="match status" value="1"/>
</dbReference>
<sequence length="768" mass="80827">MKTLSLGDAASTKRLLPLLAVALVLLGVWFGWSAWRQWRESGQSSQLAAGRDRVAADVSALLAKQLAIAQKATQAPAVVGALQAGNFVNASEGLAAAWPGSDHAEVAAADLQALQAGLPATGYGRAGVAQAALASGKPVAVVARDGGQAKLLIALPLADGAAVALAAQPAKPLIDAVAKASIGGGYLALKQADATLAQVGDKALEASGDKTSATIKGSDWTLYAYTTPVEPGPLGFGLAMSAIAAVLLLGGVGALLWLRQRSTQLDVVEEDAVVAPTESDEPTVGDLAAQNQTAAAAEAAAKADAAKADGPALPDPSIFRAYDIRGVVGKTLSIDVARQIGQSIGTLMHENGLYDIVVGRDGRLSGPDMVSGLVDGLRRAGRNVISIGLAPTPLVYFGAYHLRTGCCVAVTGSHNPPDYNGFKIVVGGETLSGETITALYTRMAEGRLHEAEQPGRLEERDISDDYIHRIASDIRLERPLDVVVDAGNGVAGDLGPRVLEAIGANVFPLFCEVDGTFPNHHPDPSEPHNLEDLRHIVQTRKADLGLAFDGDGDRLGVITPQGHNIFPDRLLMLFAADVLERNPGAIIVYDVKCTGALAPYIMGRGGSPLMWKTGHSLIKSKMREEEAELAGEMSGHFFFMERWYGFDDGIYSAARLLEILAARSEDADAVFAEIPESISTPEIKVPVADPHAFVDKLVANGSFDGARVTTLDGIRADWADGWGLVRASNTTPVLVLRFEANTQERLEDIQALFRSRLRAVDPALELTF</sequence>
<dbReference type="GO" id="GO:0046872">
    <property type="term" value="F:metal ion binding"/>
    <property type="evidence" value="ECO:0007669"/>
    <property type="project" value="UniProtKB-KW"/>
</dbReference>
<keyword evidence="6" id="KW-0597">Phosphoprotein</keyword>
<dbReference type="Proteomes" id="UP000236220">
    <property type="component" value="Unassembled WGS sequence"/>
</dbReference>
<evidence type="ECO:0000256" key="1">
    <source>
        <dbReference type="ARBA" id="ARBA00000586"/>
    </source>
</evidence>